<accession>A0ACC1YJN7</accession>
<protein>
    <submittedName>
        <fullName evidence="1">Subtilisin-like protease</fullName>
    </submittedName>
</protein>
<dbReference type="Proteomes" id="UP001164539">
    <property type="component" value="Chromosome 2"/>
</dbReference>
<reference evidence="1 2" key="1">
    <citation type="journal article" date="2023" name="Science">
        <title>Complex scaffold remodeling in plant triterpene biosynthesis.</title>
        <authorList>
            <person name="De La Pena R."/>
            <person name="Hodgson H."/>
            <person name="Liu J.C."/>
            <person name="Stephenson M.J."/>
            <person name="Martin A.C."/>
            <person name="Owen C."/>
            <person name="Harkess A."/>
            <person name="Leebens-Mack J."/>
            <person name="Jimenez L.E."/>
            <person name="Osbourn A."/>
            <person name="Sattely E.S."/>
        </authorList>
    </citation>
    <scope>NUCLEOTIDE SEQUENCE [LARGE SCALE GENOMIC DNA]</scope>
    <source>
        <strain evidence="2">cv. JPN11</strain>
        <tissue evidence="1">Leaf</tissue>
    </source>
</reference>
<name>A0ACC1YJN7_MELAZ</name>
<sequence length="782" mass="85268">MLPYLHCFWGLFLSLSLSFVHYSTSTTSHVYIVYLGSSQPSDPKLTSKSHLQLLSSVFPSEEDAKKSMIYSYKHSFSGFSAKLNSSQAASLAKMEEVISVSESRILKLHTTRSWDFMGLTLDNGDEVSPLQLAYGHDIVVGIFDTGVWPESESFQDDSCLGPIPSSWKGTCVEGEKFDPQKACNRKLIGARYYLKGFEEAYGPLNTTDNQEYRSARDFLGHGTHTASTAAGSVATNASFYNLGQGIARGGAPRARLAVYKICWAKDFDGKCTEADILAAFDDALHDGVDVISASFGESPPLPPLFASNADIGSFHAMQKGVTVVFSAGNDGPEPSLVQNVAPWSICVAASSIDRRFLAEIVVNGDFFIMGESLITTEIKAKLVEASTYFVNGICKVENWMGRKATGRVVLCFSTMGSVKIEEAEGAAKIANASGLIFAEPMTELIAEVDIIPTVRIDIAQGTELRDYLVQFPKLPIVQIKPSKTSIGKTPAPTVAYFSSRGPSSISPDILKPDVTAPGIGILAAWPPNTPPTPLPSDRRSVNWNFQSGTSMSCPHVSGVVALIKSAHRDWSPAAIRSALMTTAFIKDTTHDNILAGGSMKVSDPFDIGAGHINPLRAMDPGLIYDIKPNDYILFLCNINGYTPEKISKIILPSPGTNTGYCTQQPHKTNINYPSITVTNLQSTITVKRTVKNVGQKKNAIYFASIVEPDGVEVVVWPRVLVFSWFREENCYYVSLKPSKKSEGRYDFGEIVWSDGFHNVRSPLVVLVNNTHLDYVTDHYSSV</sequence>
<organism evidence="1 2">
    <name type="scientific">Melia azedarach</name>
    <name type="common">Chinaberry tree</name>
    <dbReference type="NCBI Taxonomy" id="155640"/>
    <lineage>
        <taxon>Eukaryota</taxon>
        <taxon>Viridiplantae</taxon>
        <taxon>Streptophyta</taxon>
        <taxon>Embryophyta</taxon>
        <taxon>Tracheophyta</taxon>
        <taxon>Spermatophyta</taxon>
        <taxon>Magnoliopsida</taxon>
        <taxon>eudicotyledons</taxon>
        <taxon>Gunneridae</taxon>
        <taxon>Pentapetalae</taxon>
        <taxon>rosids</taxon>
        <taxon>malvids</taxon>
        <taxon>Sapindales</taxon>
        <taxon>Meliaceae</taxon>
        <taxon>Melia</taxon>
    </lineage>
</organism>
<evidence type="ECO:0000313" key="1">
    <source>
        <dbReference type="EMBL" id="KAJ4724011.1"/>
    </source>
</evidence>
<dbReference type="EMBL" id="CM051395">
    <property type="protein sequence ID" value="KAJ4724011.1"/>
    <property type="molecule type" value="Genomic_DNA"/>
</dbReference>
<evidence type="ECO:0000313" key="2">
    <source>
        <dbReference type="Proteomes" id="UP001164539"/>
    </source>
</evidence>
<keyword evidence="2" id="KW-1185">Reference proteome</keyword>
<proteinExistence type="predicted"/>
<gene>
    <name evidence="1" type="ORF">OWV82_003049</name>
</gene>
<comment type="caution">
    <text evidence="1">The sequence shown here is derived from an EMBL/GenBank/DDBJ whole genome shotgun (WGS) entry which is preliminary data.</text>
</comment>